<proteinExistence type="predicted"/>
<feature type="signal peptide" evidence="3">
    <location>
        <begin position="1"/>
        <end position="22"/>
    </location>
</feature>
<keyword evidence="2" id="KW-1133">Transmembrane helix</keyword>
<evidence type="ECO:0000313" key="6">
    <source>
        <dbReference type="Proteomes" id="UP001595887"/>
    </source>
</evidence>
<accession>A0ABV8RFR4</accession>
<feature type="coiled-coil region" evidence="1">
    <location>
        <begin position="155"/>
        <end position="206"/>
    </location>
</feature>
<evidence type="ECO:0000256" key="2">
    <source>
        <dbReference type="SAM" id="Phobius"/>
    </source>
</evidence>
<dbReference type="RefSeq" id="WP_381421859.1">
    <property type="nucleotide sequence ID" value="NZ_JBHSDH010000013.1"/>
</dbReference>
<keyword evidence="2" id="KW-0472">Membrane</keyword>
<keyword evidence="1" id="KW-0175">Coiled coil</keyword>
<feature type="chain" id="PRO_5045141456" evidence="3">
    <location>
        <begin position="23"/>
        <end position="299"/>
    </location>
</feature>
<dbReference type="PROSITE" id="PS51257">
    <property type="entry name" value="PROKAR_LIPOPROTEIN"/>
    <property type="match status" value="1"/>
</dbReference>
<name>A0ABV8RFR4_9SPHN</name>
<comment type="caution">
    <text evidence="5">The sequence shown here is derived from an EMBL/GenBank/DDBJ whole genome shotgun (WGS) entry which is preliminary data.</text>
</comment>
<gene>
    <name evidence="5" type="ORF">ACFOWX_04840</name>
</gene>
<protein>
    <submittedName>
        <fullName evidence="5">DUF4349 domain-containing protein</fullName>
    </submittedName>
</protein>
<keyword evidence="2" id="KW-0812">Transmembrane</keyword>
<feature type="domain" description="DUF4349" evidence="4">
    <location>
        <begin position="129"/>
        <end position="276"/>
    </location>
</feature>
<dbReference type="InterPro" id="IPR025645">
    <property type="entry name" value="DUF4349"/>
</dbReference>
<dbReference type="Pfam" id="PF14257">
    <property type="entry name" value="DUF4349"/>
    <property type="match status" value="1"/>
</dbReference>
<evidence type="ECO:0000256" key="3">
    <source>
        <dbReference type="SAM" id="SignalP"/>
    </source>
</evidence>
<evidence type="ECO:0000313" key="5">
    <source>
        <dbReference type="EMBL" id="MFC4291740.1"/>
    </source>
</evidence>
<dbReference type="EMBL" id="JBHSDH010000013">
    <property type="protein sequence ID" value="MFC4291740.1"/>
    <property type="molecule type" value="Genomic_DNA"/>
</dbReference>
<feature type="transmembrane region" description="Helical" evidence="2">
    <location>
        <begin position="254"/>
        <end position="276"/>
    </location>
</feature>
<evidence type="ECO:0000259" key="4">
    <source>
        <dbReference type="Pfam" id="PF14257"/>
    </source>
</evidence>
<keyword evidence="6" id="KW-1185">Reference proteome</keyword>
<reference evidence="6" key="1">
    <citation type="journal article" date="2019" name="Int. J. Syst. Evol. Microbiol.">
        <title>The Global Catalogue of Microorganisms (GCM) 10K type strain sequencing project: providing services to taxonomists for standard genome sequencing and annotation.</title>
        <authorList>
            <consortium name="The Broad Institute Genomics Platform"/>
            <consortium name="The Broad Institute Genome Sequencing Center for Infectious Disease"/>
            <person name="Wu L."/>
            <person name="Ma J."/>
        </authorList>
    </citation>
    <scope>NUCLEOTIDE SEQUENCE [LARGE SCALE GENOMIC DNA]</scope>
    <source>
        <strain evidence="6">CECT 8531</strain>
    </source>
</reference>
<sequence>MMKKHWLIMGASCLLIAGCSQNSNEEAAPENYSTADQVADVAPEPAAMRAPGISPTAAPGVAFNYRYAFRIPDEKIAAVQEVHAAACEALGISRCRITGMRYQLIDEDEVEAFLAFKLDPIIARKFGKDAISSVEKAKGILVDSEISGTDVGSEISASQRRSSDVNAEIKRLEARLAAKGLGDRERTELQQQVNQLNQQLSSESESRRQGEASLATTPMEFSYSGGEGIAGLGRNPLAGAFDTSVSSFVTMGSFIIMAIGVLLPWAILIFLFILLARSKWGVAVRNWISRKDKQLSQID</sequence>
<dbReference type="Proteomes" id="UP001595887">
    <property type="component" value="Unassembled WGS sequence"/>
</dbReference>
<evidence type="ECO:0000256" key="1">
    <source>
        <dbReference type="SAM" id="Coils"/>
    </source>
</evidence>
<organism evidence="5 6">
    <name type="scientific">Sphingorhabdus arenilitoris</name>
    <dbReference type="NCBI Taxonomy" id="1490041"/>
    <lineage>
        <taxon>Bacteria</taxon>
        <taxon>Pseudomonadati</taxon>
        <taxon>Pseudomonadota</taxon>
        <taxon>Alphaproteobacteria</taxon>
        <taxon>Sphingomonadales</taxon>
        <taxon>Sphingomonadaceae</taxon>
        <taxon>Sphingorhabdus</taxon>
    </lineage>
</organism>
<keyword evidence="3" id="KW-0732">Signal</keyword>